<protein>
    <submittedName>
        <fullName evidence="2">Phosphatase</fullName>
    </submittedName>
</protein>
<evidence type="ECO:0000256" key="1">
    <source>
        <dbReference type="SAM" id="MobiDB-lite"/>
    </source>
</evidence>
<gene>
    <name evidence="2" type="ORF">DEP91_06225</name>
</gene>
<dbReference type="InterPro" id="IPR013783">
    <property type="entry name" value="Ig-like_fold"/>
</dbReference>
<comment type="caution">
    <text evidence="2">The sequence shown here is derived from an EMBL/GenBank/DDBJ whole genome shotgun (WGS) entry which is preliminary data.</text>
</comment>
<dbReference type="InterPro" id="IPR008557">
    <property type="entry name" value="PhoX"/>
</dbReference>
<feature type="region of interest" description="Disordered" evidence="1">
    <location>
        <begin position="1"/>
        <end position="26"/>
    </location>
</feature>
<dbReference type="Proteomes" id="UP000262699">
    <property type="component" value="Unassembled WGS sequence"/>
</dbReference>
<organism evidence="2 3">
    <name type="scientific">Sphingomonas bacterium</name>
    <dbReference type="NCBI Taxonomy" id="1895847"/>
    <lineage>
        <taxon>Bacteria</taxon>
        <taxon>Pseudomonadati</taxon>
        <taxon>Pseudomonadota</taxon>
        <taxon>Alphaproteobacteria</taxon>
        <taxon>Sphingomonadales</taxon>
        <taxon>Sphingomonadaceae</taxon>
        <taxon>Sphingomonas</taxon>
    </lineage>
</organism>
<dbReference type="Gene3D" id="2.60.40.10">
    <property type="entry name" value="Immunoglobulins"/>
    <property type="match status" value="1"/>
</dbReference>
<name>A0A3D0WAI2_9SPHN</name>
<dbReference type="Pfam" id="PF22352">
    <property type="entry name" value="K319L-like_PKD"/>
    <property type="match status" value="1"/>
</dbReference>
<feature type="compositionally biased region" description="Polar residues" evidence="1">
    <location>
        <begin position="780"/>
        <end position="802"/>
    </location>
</feature>
<dbReference type="Pfam" id="PF05787">
    <property type="entry name" value="PhoX"/>
    <property type="match status" value="1"/>
</dbReference>
<dbReference type="PANTHER" id="PTHR35399:SF2">
    <property type="entry name" value="DUF839 DOMAIN-CONTAINING PROTEIN"/>
    <property type="match status" value="1"/>
</dbReference>
<dbReference type="AlphaFoldDB" id="A0A3D0WAI2"/>
<sequence>MLELESGYSDGDIDTNPTSNPSLNDLVDRRYSRRDTLKSGVSAAAIAVFGGSVLAACDSNNSGNGNNSAPVVTAGSSGSASAGRLVTLTSTVTDDGGIVTSAWTQVSGPTVSLTNANTATATFTAPAVSAATPLVFRYIATDQQGLQASAETTVSVTPAALGFTAVAKNKNDVVTVPTGYSVGVLTRLGDPIVKDVAAFKNDGTDTGYGSRIGDHGDALHYFGLNAAGARDDTSNTRGVLVQNHENITVAYLHASGPTNVTAGPRPEAEALKEIEAHGVSVVELVRGTAGWAYVQDSTFNRRVTPNTAVDISGPVRGSALLVTPYSTGGTAGRGTINNCANGSTPWATLLTCEENWAGYFRRPAATDNARRTPKEVTALSRYGVTSTNGNYAWASVTPADASNTTYRRWDAQATGTSSTTDYRNEPNQFGWVVEIDPYDRSKAPRKRTALGRMNHEGCWPGPFVAGRKPAFYMGDDAQNEYLYKFVSATGWAEADATNADRLAIGDKYLDAGTLYVAKFNADGTGQWLPLVFGQGNVVSTNATYAFADQADVLTHARLAADVQGATRMDRPEWTAVNPVTGEVYLTLTNNASRTTATADAANPRVYVDPPSTARGNRNGHIIRLRETGDTTEATSFNWDIYLFAAGSDLDATNINLSALTADNDLSSPDGLWFGRPSNASGQVTPLLWIQTDDGAFTDVTNNQMLAAFPGRVGDGGTRTVTNTAADGTTSQVVTRIGAAPGTNLRRFLVGPVECEITGVDSTPDGRTLFVGIQHPGENGTAATPTSKWPDSQGAVSTPPATTRPRSAVVVVVKNDGGVVGL</sequence>
<dbReference type="PANTHER" id="PTHR35399">
    <property type="entry name" value="SLR8030 PROTEIN"/>
    <property type="match status" value="1"/>
</dbReference>
<evidence type="ECO:0000313" key="3">
    <source>
        <dbReference type="Proteomes" id="UP000262699"/>
    </source>
</evidence>
<dbReference type="EMBL" id="DOYJ01000174">
    <property type="protein sequence ID" value="HCB75757.1"/>
    <property type="molecule type" value="Genomic_DNA"/>
</dbReference>
<reference evidence="2 3" key="1">
    <citation type="journal article" date="2018" name="Nat. Biotechnol.">
        <title>A standardized bacterial taxonomy based on genome phylogeny substantially revises the tree of life.</title>
        <authorList>
            <person name="Parks D.H."/>
            <person name="Chuvochina M."/>
            <person name="Waite D.W."/>
            <person name="Rinke C."/>
            <person name="Skarshewski A."/>
            <person name="Chaumeil P.A."/>
            <person name="Hugenholtz P."/>
        </authorList>
    </citation>
    <scope>NUCLEOTIDE SEQUENCE [LARGE SCALE GENOMIC DNA]</scope>
    <source>
        <strain evidence="2">UBA9015</strain>
    </source>
</reference>
<accession>A0A3D0WAI2</accession>
<proteinExistence type="predicted"/>
<feature type="region of interest" description="Disordered" evidence="1">
    <location>
        <begin position="775"/>
        <end position="802"/>
    </location>
</feature>
<evidence type="ECO:0000313" key="2">
    <source>
        <dbReference type="EMBL" id="HCB75757.1"/>
    </source>
</evidence>